<feature type="transmembrane region" description="Helical" evidence="7">
    <location>
        <begin position="215"/>
        <end position="236"/>
    </location>
</feature>
<dbReference type="GO" id="GO:0005886">
    <property type="term" value="C:plasma membrane"/>
    <property type="evidence" value="ECO:0007669"/>
    <property type="project" value="UniProtKB-SubCell"/>
</dbReference>
<evidence type="ECO:0000259" key="8">
    <source>
        <dbReference type="PROSITE" id="PS50928"/>
    </source>
</evidence>
<dbReference type="PANTHER" id="PTHR30193">
    <property type="entry name" value="ABC TRANSPORTER PERMEASE PROTEIN"/>
    <property type="match status" value="1"/>
</dbReference>
<organism evidence="9 10">
    <name type="scientific">Lacrimispora celerecrescens</name>
    <dbReference type="NCBI Taxonomy" id="29354"/>
    <lineage>
        <taxon>Bacteria</taxon>
        <taxon>Bacillati</taxon>
        <taxon>Bacillota</taxon>
        <taxon>Clostridia</taxon>
        <taxon>Lachnospirales</taxon>
        <taxon>Lachnospiraceae</taxon>
        <taxon>Lacrimispora</taxon>
    </lineage>
</organism>
<keyword evidence="2 7" id="KW-0813">Transport</keyword>
<proteinExistence type="inferred from homology"/>
<dbReference type="EMBL" id="JPME01000010">
    <property type="protein sequence ID" value="KEZ90648.1"/>
    <property type="molecule type" value="Genomic_DNA"/>
</dbReference>
<evidence type="ECO:0000256" key="5">
    <source>
        <dbReference type="ARBA" id="ARBA00022989"/>
    </source>
</evidence>
<feature type="domain" description="ABC transmembrane type-1" evidence="8">
    <location>
        <begin position="75"/>
        <end position="283"/>
    </location>
</feature>
<evidence type="ECO:0000256" key="4">
    <source>
        <dbReference type="ARBA" id="ARBA00022692"/>
    </source>
</evidence>
<evidence type="ECO:0000256" key="7">
    <source>
        <dbReference type="RuleBase" id="RU363032"/>
    </source>
</evidence>
<dbReference type="PANTHER" id="PTHR30193:SF37">
    <property type="entry name" value="INNER MEMBRANE ABC TRANSPORTER PERMEASE PROTEIN YCJO"/>
    <property type="match status" value="1"/>
</dbReference>
<keyword evidence="4 7" id="KW-0812">Transmembrane</keyword>
<keyword evidence="6 7" id="KW-0472">Membrane</keyword>
<evidence type="ECO:0000313" key="10">
    <source>
        <dbReference type="Proteomes" id="UP000028525"/>
    </source>
</evidence>
<dbReference type="CDD" id="cd06261">
    <property type="entry name" value="TM_PBP2"/>
    <property type="match status" value="1"/>
</dbReference>
<evidence type="ECO:0000313" key="9">
    <source>
        <dbReference type="EMBL" id="KEZ90648.1"/>
    </source>
</evidence>
<evidence type="ECO:0000256" key="1">
    <source>
        <dbReference type="ARBA" id="ARBA00004651"/>
    </source>
</evidence>
<feature type="transmembrane region" description="Helical" evidence="7">
    <location>
        <begin position="268"/>
        <end position="286"/>
    </location>
</feature>
<comment type="caution">
    <text evidence="9">The sequence shown here is derived from an EMBL/GenBank/DDBJ whole genome shotgun (WGS) entry which is preliminary data.</text>
</comment>
<dbReference type="InterPro" id="IPR000515">
    <property type="entry name" value="MetI-like"/>
</dbReference>
<dbReference type="PROSITE" id="PS50928">
    <property type="entry name" value="ABC_TM1"/>
    <property type="match status" value="1"/>
</dbReference>
<accession>A0A084JNW4</accession>
<protein>
    <submittedName>
        <fullName evidence="9">Glycerol-3-phosphate transporter permease</fullName>
    </submittedName>
</protein>
<name>A0A084JNW4_9FIRM</name>
<reference evidence="9 10" key="1">
    <citation type="submission" date="2014-07" db="EMBL/GenBank/DDBJ databases">
        <title>Draft genome of Clostridium celerecrescens 152B isolated from sediments associated with methane hydrate from Krishna Godavari basin.</title>
        <authorList>
            <person name="Honkalas V.S."/>
            <person name="Dabir A.P."/>
            <person name="Arora P."/>
            <person name="Dhakephalkar P.K."/>
        </authorList>
    </citation>
    <scope>NUCLEOTIDE SEQUENCE [LARGE SCALE GENOMIC DNA]</scope>
    <source>
        <strain evidence="9 10">152B</strain>
    </source>
</reference>
<keyword evidence="5 7" id="KW-1133">Transmembrane helix</keyword>
<dbReference type="InterPro" id="IPR035906">
    <property type="entry name" value="MetI-like_sf"/>
</dbReference>
<feature type="transmembrane region" description="Helical" evidence="7">
    <location>
        <begin position="79"/>
        <end position="100"/>
    </location>
</feature>
<feature type="transmembrane region" description="Helical" evidence="7">
    <location>
        <begin position="112"/>
        <end position="136"/>
    </location>
</feature>
<feature type="transmembrane region" description="Helical" evidence="7">
    <location>
        <begin position="156"/>
        <end position="178"/>
    </location>
</feature>
<dbReference type="Pfam" id="PF00528">
    <property type="entry name" value="BPD_transp_1"/>
    <property type="match status" value="1"/>
</dbReference>
<comment type="similarity">
    <text evidence="7">Belongs to the binding-protein-dependent transport system permease family.</text>
</comment>
<keyword evidence="3" id="KW-1003">Cell membrane</keyword>
<evidence type="ECO:0000256" key="3">
    <source>
        <dbReference type="ARBA" id="ARBA00022475"/>
    </source>
</evidence>
<dbReference type="InterPro" id="IPR051393">
    <property type="entry name" value="ABC_transporter_permease"/>
</dbReference>
<dbReference type="OrthoDB" id="9779462at2"/>
<evidence type="ECO:0000256" key="2">
    <source>
        <dbReference type="ARBA" id="ARBA00022448"/>
    </source>
</evidence>
<dbReference type="Gene3D" id="1.10.3720.10">
    <property type="entry name" value="MetI-like"/>
    <property type="match status" value="1"/>
</dbReference>
<dbReference type="SUPFAM" id="SSF161098">
    <property type="entry name" value="MetI-like"/>
    <property type="match status" value="1"/>
</dbReference>
<comment type="subcellular location">
    <subcellularLocation>
        <location evidence="1 7">Cell membrane</location>
        <topology evidence="1 7">Multi-pass membrane protein</topology>
    </subcellularLocation>
</comment>
<evidence type="ECO:0000256" key="6">
    <source>
        <dbReference type="ARBA" id="ARBA00023136"/>
    </source>
</evidence>
<dbReference type="AlphaFoldDB" id="A0A084JNW4"/>
<dbReference type="STRING" id="29354.IO98_07735"/>
<dbReference type="Proteomes" id="UP000028525">
    <property type="component" value="Unassembled WGS sequence"/>
</dbReference>
<keyword evidence="10" id="KW-1185">Reference proteome</keyword>
<gene>
    <name evidence="9" type="ORF">IO98_07735</name>
</gene>
<dbReference type="RefSeq" id="WP_038279839.1">
    <property type="nucleotide sequence ID" value="NZ_JPME01000010.1"/>
</dbReference>
<feature type="transmembrane region" description="Helical" evidence="7">
    <location>
        <begin position="18"/>
        <end position="37"/>
    </location>
</feature>
<dbReference type="GO" id="GO:0055085">
    <property type="term" value="P:transmembrane transport"/>
    <property type="evidence" value="ECO:0007669"/>
    <property type="project" value="InterPro"/>
</dbReference>
<sequence>MNDRPKSNRKLLRSLEPYLWLAPAMILFAVFTFYPFLETIYKSFFIVDALGNLKRFVWFQNYTYILSDKVFVKAIGNTLWYTILTVPISKVFGMLLALFANKRRRTSVFYEAGFAVPMAMASSVTAMIFQLLYVPSLGFLNGFFGWKVQWLNNPKIAMISIAVIQIWLSTGYAFIFMLSAVRSVPQDVIESARLDGASEFRQLTKIFVPLTSPTMFYLIITDLAFSMMMMSLVNVLTDGGPQNSTITIMQYIYKQISATGNYTNANPAAIIAFILTLAASMLGFLWEKKGVHYQ</sequence>